<dbReference type="InterPro" id="IPR051257">
    <property type="entry name" value="Diverse_CBS-Domain"/>
</dbReference>
<dbReference type="EMBL" id="JACHMP010000001">
    <property type="protein sequence ID" value="MBB5817512.1"/>
    <property type="molecule type" value="Genomic_DNA"/>
</dbReference>
<accession>A0A7W9ME23</accession>
<keyword evidence="1 2" id="KW-0129">CBS domain</keyword>
<keyword evidence="5" id="KW-1185">Reference proteome</keyword>
<evidence type="ECO:0000256" key="2">
    <source>
        <dbReference type="PROSITE-ProRule" id="PRU00703"/>
    </source>
</evidence>
<dbReference type="Pfam" id="PF04972">
    <property type="entry name" value="BON"/>
    <property type="match status" value="1"/>
</dbReference>
<comment type="caution">
    <text evidence="4">The sequence shown here is derived from an EMBL/GenBank/DDBJ whole genome shotgun (WGS) entry which is preliminary data.</text>
</comment>
<dbReference type="Gene3D" id="3.10.580.10">
    <property type="entry name" value="CBS-domain"/>
    <property type="match status" value="1"/>
</dbReference>
<name>A0A7W9ME23_9ACTN</name>
<dbReference type="PANTHER" id="PTHR43080">
    <property type="entry name" value="CBS DOMAIN-CONTAINING PROTEIN CBSX3, MITOCHONDRIAL"/>
    <property type="match status" value="1"/>
</dbReference>
<dbReference type="PIRSF" id="PIRSF036990">
    <property type="entry name" value="UCP036990_CBS_BON"/>
    <property type="match status" value="1"/>
</dbReference>
<dbReference type="Proteomes" id="UP000540685">
    <property type="component" value="Unassembled WGS sequence"/>
</dbReference>
<dbReference type="Pfam" id="PF00571">
    <property type="entry name" value="CBS"/>
    <property type="match status" value="2"/>
</dbReference>
<dbReference type="SUPFAM" id="SSF54631">
    <property type="entry name" value="CBS-domain pair"/>
    <property type="match status" value="1"/>
</dbReference>
<reference evidence="4 5" key="1">
    <citation type="submission" date="2020-08" db="EMBL/GenBank/DDBJ databases">
        <title>Sequencing the genomes of 1000 actinobacteria strains.</title>
        <authorList>
            <person name="Klenk H.-P."/>
        </authorList>
    </citation>
    <scope>NUCLEOTIDE SEQUENCE [LARGE SCALE GENOMIC DNA]</scope>
    <source>
        <strain evidence="4 5">DSM 46887</strain>
    </source>
</reference>
<dbReference type="InterPro" id="IPR017080">
    <property type="entry name" value="UCP036990_CBS_BON"/>
</dbReference>
<feature type="domain" description="CBS" evidence="3">
    <location>
        <begin position="89"/>
        <end position="146"/>
    </location>
</feature>
<dbReference type="PROSITE" id="PS51371">
    <property type="entry name" value="CBS"/>
    <property type="match status" value="2"/>
</dbReference>
<dbReference type="AlphaFoldDB" id="A0A7W9ME23"/>
<dbReference type="SMART" id="SM00116">
    <property type="entry name" value="CBS"/>
    <property type="match status" value="2"/>
</dbReference>
<evidence type="ECO:0000313" key="5">
    <source>
        <dbReference type="Proteomes" id="UP000540685"/>
    </source>
</evidence>
<organism evidence="4 5">
    <name type="scientific">Streptosporangium becharense</name>
    <dbReference type="NCBI Taxonomy" id="1816182"/>
    <lineage>
        <taxon>Bacteria</taxon>
        <taxon>Bacillati</taxon>
        <taxon>Actinomycetota</taxon>
        <taxon>Actinomycetes</taxon>
        <taxon>Streptosporangiales</taxon>
        <taxon>Streptosporangiaceae</taxon>
        <taxon>Streptosporangium</taxon>
    </lineage>
</organism>
<evidence type="ECO:0000256" key="1">
    <source>
        <dbReference type="ARBA" id="ARBA00023122"/>
    </source>
</evidence>
<evidence type="ECO:0000313" key="4">
    <source>
        <dbReference type="EMBL" id="MBB5817512.1"/>
    </source>
</evidence>
<protein>
    <submittedName>
        <fullName evidence="4">CBS domain-containing protein</fullName>
    </submittedName>
</protein>
<dbReference type="InterPro" id="IPR000644">
    <property type="entry name" value="CBS_dom"/>
</dbReference>
<sequence>MKVKDVMGSVAVAVRPETSFIEVVDAMRRFEVGAVTVVDADGRPIGVVSEDDLLLKETELRMHAGAVFAGRRKREERRKAAGTTAGEIMTAPAITVTRGTPVRDAARMMRRHRIKQLPVIDAVTGRLVGAVRRSDLLKVFVRPATEIDREVTALCDRLGVDRSELATRVEEGVLTLSGRVGLHSQSSLLVAAVRGIDGVLDVENHLTHRCDDLARVQPLVSVTSMTEVEP</sequence>
<dbReference type="RefSeq" id="WP_184540655.1">
    <property type="nucleotide sequence ID" value="NZ_JACHMP010000001.1"/>
</dbReference>
<dbReference type="InterPro" id="IPR046342">
    <property type="entry name" value="CBS_dom_sf"/>
</dbReference>
<dbReference type="Gene3D" id="3.30.1340.30">
    <property type="match status" value="1"/>
</dbReference>
<gene>
    <name evidence="4" type="ORF">F4562_000574</name>
</gene>
<dbReference type="PANTHER" id="PTHR43080:SF29">
    <property type="entry name" value="OS02G0818000 PROTEIN"/>
    <property type="match status" value="1"/>
</dbReference>
<evidence type="ECO:0000259" key="3">
    <source>
        <dbReference type="PROSITE" id="PS51371"/>
    </source>
</evidence>
<feature type="domain" description="CBS" evidence="3">
    <location>
        <begin position="7"/>
        <end position="65"/>
    </location>
</feature>
<proteinExistence type="predicted"/>
<dbReference type="InterPro" id="IPR007055">
    <property type="entry name" value="BON_dom"/>
</dbReference>